<protein>
    <submittedName>
        <fullName evidence="3">Uncharacterized protein</fullName>
    </submittedName>
</protein>
<proteinExistence type="predicted"/>
<keyword evidence="2" id="KW-0812">Transmembrane</keyword>
<evidence type="ECO:0000256" key="1">
    <source>
        <dbReference type="SAM" id="MobiDB-lite"/>
    </source>
</evidence>
<feature type="region of interest" description="Disordered" evidence="1">
    <location>
        <begin position="640"/>
        <end position="664"/>
    </location>
</feature>
<keyword evidence="2" id="KW-0472">Membrane</keyword>
<feature type="compositionally biased region" description="Polar residues" evidence="1">
    <location>
        <begin position="1060"/>
        <end position="1074"/>
    </location>
</feature>
<feature type="transmembrane region" description="Helical" evidence="2">
    <location>
        <begin position="78"/>
        <end position="96"/>
    </location>
</feature>
<dbReference type="Proteomes" id="UP000277212">
    <property type="component" value="Unassembled WGS sequence"/>
</dbReference>
<feature type="compositionally biased region" description="Low complexity" evidence="1">
    <location>
        <begin position="399"/>
        <end position="413"/>
    </location>
</feature>
<feature type="compositionally biased region" description="Acidic residues" evidence="1">
    <location>
        <begin position="769"/>
        <end position="779"/>
    </location>
</feature>
<dbReference type="EMBL" id="NKUJ01000121">
    <property type="protein sequence ID" value="RMJ12947.1"/>
    <property type="molecule type" value="Genomic_DNA"/>
</dbReference>
<dbReference type="OrthoDB" id="5102069at2759"/>
<keyword evidence="4" id="KW-1185">Reference proteome</keyword>
<feature type="compositionally biased region" description="Basic and acidic residues" evidence="1">
    <location>
        <begin position="308"/>
        <end position="318"/>
    </location>
</feature>
<feature type="compositionally biased region" description="Basic and acidic residues" evidence="1">
    <location>
        <begin position="1328"/>
        <end position="1343"/>
    </location>
</feature>
<feature type="transmembrane region" description="Helical" evidence="2">
    <location>
        <begin position="47"/>
        <end position="66"/>
    </location>
</feature>
<feature type="region of interest" description="Disordered" evidence="1">
    <location>
        <begin position="561"/>
        <end position="586"/>
    </location>
</feature>
<feature type="region of interest" description="Disordered" evidence="1">
    <location>
        <begin position="190"/>
        <end position="255"/>
    </location>
</feature>
<feature type="compositionally biased region" description="Low complexity" evidence="1">
    <location>
        <begin position="1225"/>
        <end position="1239"/>
    </location>
</feature>
<feature type="region of interest" description="Disordered" evidence="1">
    <location>
        <begin position="1127"/>
        <end position="1158"/>
    </location>
</feature>
<evidence type="ECO:0000256" key="2">
    <source>
        <dbReference type="SAM" id="Phobius"/>
    </source>
</evidence>
<accession>A0A3M2S5W5</accession>
<sequence>MSDTKMRPEDLPMWLPLREGCEWDSIFNMHECFDPEYDTLPLVLLRLAFWVFAVSPRFLWWLLVAYHFRRLINTSRTVVFLQSVSAAALCLIPWIWQSDYSRLRSQTEPFFTECWQLWFLLSSPNILFMAYHLPGTILDGIVLARDYAYQCMDLEILFPGPGEWDLDTDPRDTAGEAFFRRLLSEDREMRRRKESEEQARRDHESAMREQEREVREREVVRQKELEERRRQWARREEAARQESERRGYDPDADFSGLGAIFRRTARRWRPLVPEPEPELELARVKVQDPRSKGTGKVIAFYSRGTQMEPRDLPGERTTGEVTSSRYISTGVQTDSMTEEKQHKATASKPQEKAASSPARDPQPSRPTPTPAPESPMVKQTADEPTTDEPSERPQPPASASPRPSAPSSTPTPSGRQHARSSRKLFGARVSTNPQGRHPSGRVRTSRDVGGRVRSQRRSGRGRPGRLSGTPAGGRVDETPSESSESSTREAEQVVEQVADTNGTAAAASSSPAAAADQSSLPAEVAPDTTSSVFKRPEDFDDFEEWLNSSLPPIDLEFPLPVDDAAATTTTTTTAQDLSGLPDGDVNDDAMALGDLLGSALGEMSLDDDAEISSTSDLMDLDSPQDQTAVGQEQLASEMEIVQDDSGDVGPLTSLSPEMDWEGEEGPDIVMDDVEAPPAPPTCLVSSMSLPPSAVTAPSTIFAASSTPAPPATPVAPTTPALPRTPSPKGKEASSPEPPAAPRRRQVSPPIFFNFTQPGDVTDVAQSDHQEEDTDRSQEELDELERDLIAAFEDDDDDDNSDVVTVVHVSPPTQGLDHSLPPTNDDQPPLVDPALFASTVPAASESSTNQAASGADQPQEASQEEMSKRRILKPRTRRTKDTTSAPAQSRQTSLQSVSEQNEQGQDQAPMDDTAQNLVLLAGLEGIPVGNITQPQPHPQPTPPVAPPSAVPDTTAKSTTTRGNNQTASRQEQQDIQSSTAASQPTPAPIQMGGLNLQGGNTPTTTPTPTPSSSLQTQQNEPSSSAANQTVNVPAVQMGGLTLPGGNIPTTTPTLTSSHLPQQNVPSSTAANQTVNVPAVQMGGLTLPGGNIPTTTPTPTPSSHQPQQNVPSSSAANHTENVQSIQMGGLILPGGNMSTTTPTPTVPQPPQQNLPSSSAANHTENVQSIQMGGLILPGGNTLTTTSTPTAQQDPPKQKPMTQGPRKGSVFSDTFMTESPEEMTPSQTPTRSDSTPTGTTTDLGAAELQRAIRRQTAKKGKKPQLFHSKKSNLSSSVTSSTPSTPSTPVRQGSTDTVMEAESSDAAAQRLLSGSNSKKKITVVPSSTVPQHLRDQEREGERYVPSP</sequence>
<feature type="compositionally biased region" description="Polar residues" evidence="1">
    <location>
        <begin position="319"/>
        <end position="335"/>
    </location>
</feature>
<name>A0A3M2S5W5_9HYPO</name>
<dbReference type="STRING" id="2010991.A0A3M2S5W5"/>
<comment type="caution">
    <text evidence="3">The sequence shown here is derived from an EMBL/GenBank/DDBJ whole genome shotgun (WGS) entry which is preliminary data.</text>
</comment>
<feature type="compositionally biased region" description="Low complexity" evidence="1">
    <location>
        <begin position="991"/>
        <end position="1018"/>
    </location>
</feature>
<feature type="compositionally biased region" description="Low complexity" evidence="1">
    <location>
        <begin position="1271"/>
        <end position="1286"/>
    </location>
</feature>
<feature type="region of interest" description="Disordered" evidence="1">
    <location>
        <begin position="1171"/>
        <end position="1343"/>
    </location>
</feature>
<feature type="compositionally biased region" description="Basic residues" evidence="1">
    <location>
        <begin position="868"/>
        <end position="877"/>
    </location>
</feature>
<reference evidence="3 4" key="1">
    <citation type="submission" date="2017-06" db="EMBL/GenBank/DDBJ databases">
        <title>Comparative genomic analysis of Ambrosia Fusariam Clade fungi.</title>
        <authorList>
            <person name="Stajich J.E."/>
            <person name="Carrillo J."/>
            <person name="Kijimoto T."/>
            <person name="Eskalen A."/>
            <person name="O'Donnell K."/>
            <person name="Kasson M."/>
        </authorList>
    </citation>
    <scope>NUCLEOTIDE SEQUENCE [LARGE SCALE GENOMIC DNA]</scope>
    <source>
        <strain evidence="3">UCR3666</strain>
    </source>
</reference>
<feature type="compositionally biased region" description="Polar residues" evidence="1">
    <location>
        <begin position="1100"/>
        <end position="1114"/>
    </location>
</feature>
<feature type="compositionally biased region" description="Low complexity" evidence="1">
    <location>
        <begin position="1081"/>
        <end position="1095"/>
    </location>
</feature>
<feature type="compositionally biased region" description="Polar residues" evidence="1">
    <location>
        <begin position="881"/>
        <end position="905"/>
    </location>
</feature>
<keyword evidence="2" id="KW-1133">Transmembrane helix</keyword>
<organism evidence="3 4">
    <name type="scientific">Fusarium kuroshium</name>
    <dbReference type="NCBI Taxonomy" id="2010991"/>
    <lineage>
        <taxon>Eukaryota</taxon>
        <taxon>Fungi</taxon>
        <taxon>Dikarya</taxon>
        <taxon>Ascomycota</taxon>
        <taxon>Pezizomycotina</taxon>
        <taxon>Sordariomycetes</taxon>
        <taxon>Hypocreomycetidae</taxon>
        <taxon>Hypocreales</taxon>
        <taxon>Nectriaceae</taxon>
        <taxon>Fusarium</taxon>
        <taxon>Fusarium solani species complex</taxon>
    </lineage>
</organism>
<feature type="compositionally biased region" description="Low complexity" evidence="1">
    <location>
        <begin position="714"/>
        <end position="727"/>
    </location>
</feature>
<feature type="region of interest" description="Disordered" evidence="1">
    <location>
        <begin position="927"/>
        <end position="1114"/>
    </location>
</feature>
<feature type="compositionally biased region" description="Polar residues" evidence="1">
    <location>
        <begin position="1019"/>
        <end position="1030"/>
    </location>
</feature>
<feature type="compositionally biased region" description="Pro residues" evidence="1">
    <location>
        <begin position="934"/>
        <end position="948"/>
    </location>
</feature>
<feature type="compositionally biased region" description="Polar residues" evidence="1">
    <location>
        <begin position="753"/>
        <end position="766"/>
    </location>
</feature>
<feature type="compositionally biased region" description="Pro residues" evidence="1">
    <location>
        <begin position="363"/>
        <end position="373"/>
    </location>
</feature>
<feature type="compositionally biased region" description="Basic residues" evidence="1">
    <location>
        <begin position="1248"/>
        <end position="1267"/>
    </location>
</feature>
<feature type="region of interest" description="Disordered" evidence="1">
    <location>
        <begin position="282"/>
        <end position="536"/>
    </location>
</feature>
<feature type="compositionally biased region" description="Polar residues" evidence="1">
    <location>
        <begin position="955"/>
        <end position="983"/>
    </location>
</feature>
<feature type="compositionally biased region" description="Low complexity" evidence="1">
    <location>
        <begin position="564"/>
        <end position="574"/>
    </location>
</feature>
<feature type="compositionally biased region" description="Low complexity" evidence="1">
    <location>
        <begin position="1037"/>
        <end position="1059"/>
    </location>
</feature>
<feature type="region of interest" description="Disordered" evidence="1">
    <location>
        <begin position="810"/>
        <end position="908"/>
    </location>
</feature>
<feature type="compositionally biased region" description="Low complexity" evidence="1">
    <location>
        <begin position="504"/>
        <end position="522"/>
    </location>
</feature>
<feature type="compositionally biased region" description="Basic and acidic residues" evidence="1">
    <location>
        <begin position="190"/>
        <end position="249"/>
    </location>
</feature>
<feature type="compositionally biased region" description="Basic residues" evidence="1">
    <location>
        <begin position="453"/>
        <end position="463"/>
    </location>
</feature>
<feature type="compositionally biased region" description="Basic and acidic residues" evidence="1">
    <location>
        <begin position="282"/>
        <end position="291"/>
    </location>
</feature>
<evidence type="ECO:0000313" key="3">
    <source>
        <dbReference type="EMBL" id="RMJ12947.1"/>
    </source>
</evidence>
<evidence type="ECO:0000313" key="4">
    <source>
        <dbReference type="Proteomes" id="UP000277212"/>
    </source>
</evidence>
<feature type="region of interest" description="Disordered" evidence="1">
    <location>
        <begin position="704"/>
        <end position="779"/>
    </location>
</feature>
<gene>
    <name evidence="3" type="ORF">CDV36_007409</name>
</gene>